<accession>A0AAV7V252</accession>
<sequence length="105" mass="10910">MRRSLSHLAGGGGDYLCPSPTTTSPKSIMISITEDNDKRQDCTGSLQVKMDKFTLPKGQAEVAVGEEQGNSPGGAAAGDVGLTIMTALQGVHGSLETTIYSSPRK</sequence>
<comment type="caution">
    <text evidence="2">The sequence shown here is derived from an EMBL/GenBank/DDBJ whole genome shotgun (WGS) entry which is preliminary data.</text>
</comment>
<evidence type="ECO:0000256" key="1">
    <source>
        <dbReference type="SAM" id="MobiDB-lite"/>
    </source>
</evidence>
<evidence type="ECO:0000313" key="3">
    <source>
        <dbReference type="Proteomes" id="UP001066276"/>
    </source>
</evidence>
<organism evidence="2 3">
    <name type="scientific">Pleurodeles waltl</name>
    <name type="common">Iberian ribbed newt</name>
    <dbReference type="NCBI Taxonomy" id="8319"/>
    <lineage>
        <taxon>Eukaryota</taxon>
        <taxon>Metazoa</taxon>
        <taxon>Chordata</taxon>
        <taxon>Craniata</taxon>
        <taxon>Vertebrata</taxon>
        <taxon>Euteleostomi</taxon>
        <taxon>Amphibia</taxon>
        <taxon>Batrachia</taxon>
        <taxon>Caudata</taxon>
        <taxon>Salamandroidea</taxon>
        <taxon>Salamandridae</taxon>
        <taxon>Pleurodelinae</taxon>
        <taxon>Pleurodeles</taxon>
    </lineage>
</organism>
<feature type="region of interest" description="Disordered" evidence="1">
    <location>
        <begin position="1"/>
        <end position="23"/>
    </location>
</feature>
<proteinExistence type="predicted"/>
<evidence type="ECO:0000313" key="2">
    <source>
        <dbReference type="EMBL" id="KAJ1194666.1"/>
    </source>
</evidence>
<keyword evidence="3" id="KW-1185">Reference proteome</keyword>
<dbReference type="AlphaFoldDB" id="A0AAV7V252"/>
<dbReference type="EMBL" id="JANPWB010000004">
    <property type="protein sequence ID" value="KAJ1194666.1"/>
    <property type="molecule type" value="Genomic_DNA"/>
</dbReference>
<reference evidence="2" key="1">
    <citation type="journal article" date="2022" name="bioRxiv">
        <title>Sequencing and chromosome-scale assembly of the giantPleurodeles waltlgenome.</title>
        <authorList>
            <person name="Brown T."/>
            <person name="Elewa A."/>
            <person name="Iarovenko S."/>
            <person name="Subramanian E."/>
            <person name="Araus A.J."/>
            <person name="Petzold A."/>
            <person name="Susuki M."/>
            <person name="Suzuki K.-i.T."/>
            <person name="Hayashi T."/>
            <person name="Toyoda A."/>
            <person name="Oliveira C."/>
            <person name="Osipova E."/>
            <person name="Leigh N.D."/>
            <person name="Simon A."/>
            <person name="Yun M.H."/>
        </authorList>
    </citation>
    <scope>NUCLEOTIDE SEQUENCE</scope>
    <source>
        <strain evidence="2">20211129_DDA</strain>
        <tissue evidence="2">Liver</tissue>
    </source>
</reference>
<protein>
    <submittedName>
        <fullName evidence="2">Uncharacterized protein</fullName>
    </submittedName>
</protein>
<dbReference type="Proteomes" id="UP001066276">
    <property type="component" value="Chromosome 2_2"/>
</dbReference>
<name>A0AAV7V252_PLEWA</name>
<gene>
    <name evidence="2" type="ORF">NDU88_003952</name>
</gene>